<dbReference type="GO" id="GO:0006355">
    <property type="term" value="P:regulation of DNA-templated transcription"/>
    <property type="evidence" value="ECO:0007669"/>
    <property type="project" value="InterPro"/>
</dbReference>
<dbReference type="PANTHER" id="PTHR43214">
    <property type="entry name" value="TWO-COMPONENT RESPONSE REGULATOR"/>
    <property type="match status" value="1"/>
</dbReference>
<dbReference type="EMBL" id="CP010802">
    <property type="protein sequence ID" value="ALC16435.1"/>
    <property type="molecule type" value="Genomic_DNA"/>
</dbReference>
<dbReference type="PROSITE" id="PS50043">
    <property type="entry name" value="HTH_LUXR_2"/>
    <property type="match status" value="1"/>
</dbReference>
<dbReference type="InterPro" id="IPR000792">
    <property type="entry name" value="Tscrpt_reg_LuxR_C"/>
</dbReference>
<name>A0A0M4D693_9BACT</name>
<dbReference type="CDD" id="cd06170">
    <property type="entry name" value="LuxR_C_like"/>
    <property type="match status" value="1"/>
</dbReference>
<proteinExistence type="predicted"/>
<dbReference type="RefSeq" id="WP_053550535.1">
    <property type="nucleotide sequence ID" value="NZ_CP010802.1"/>
</dbReference>
<dbReference type="Gene3D" id="3.40.50.2300">
    <property type="match status" value="1"/>
</dbReference>
<dbReference type="InterPro" id="IPR036388">
    <property type="entry name" value="WH-like_DNA-bd_sf"/>
</dbReference>
<dbReference type="Proteomes" id="UP000057158">
    <property type="component" value="Chromosome"/>
</dbReference>
<evidence type="ECO:0000259" key="2">
    <source>
        <dbReference type="PROSITE" id="PS50043"/>
    </source>
</evidence>
<feature type="domain" description="HTH luxR-type" evidence="2">
    <location>
        <begin position="129"/>
        <end position="194"/>
    </location>
</feature>
<keyword evidence="4" id="KW-1185">Reference proteome</keyword>
<dbReference type="Pfam" id="PF00196">
    <property type="entry name" value="GerE"/>
    <property type="match status" value="1"/>
</dbReference>
<dbReference type="GO" id="GO:0003677">
    <property type="term" value="F:DNA binding"/>
    <property type="evidence" value="ECO:0007669"/>
    <property type="project" value="UniProtKB-KW"/>
</dbReference>
<protein>
    <submittedName>
        <fullName evidence="3">Helix-turn-helix transcriptional regulator, LuxR family</fullName>
    </submittedName>
</protein>
<evidence type="ECO:0000313" key="4">
    <source>
        <dbReference type="Proteomes" id="UP000057158"/>
    </source>
</evidence>
<dbReference type="KEGG" id="des:DSOUD_1657"/>
<dbReference type="STRING" id="1603606.DSOUD_1657"/>
<dbReference type="SMART" id="SM00421">
    <property type="entry name" value="HTH_LUXR"/>
    <property type="match status" value="1"/>
</dbReference>
<accession>A0A0M4D693</accession>
<dbReference type="InterPro" id="IPR016032">
    <property type="entry name" value="Sig_transdc_resp-reg_C-effctor"/>
</dbReference>
<evidence type="ECO:0000313" key="3">
    <source>
        <dbReference type="EMBL" id="ALC16435.1"/>
    </source>
</evidence>
<dbReference type="PANTHER" id="PTHR43214:SF38">
    <property type="entry name" value="NITRATE_NITRITE RESPONSE REGULATOR PROTEIN NARL"/>
    <property type="match status" value="1"/>
</dbReference>
<dbReference type="PATRIC" id="fig|1603606.3.peg.1805"/>
<dbReference type="Gene3D" id="1.10.10.10">
    <property type="entry name" value="Winged helix-like DNA-binding domain superfamily/Winged helix DNA-binding domain"/>
    <property type="match status" value="1"/>
</dbReference>
<reference evidence="3 4" key="1">
    <citation type="submission" date="2015-07" db="EMBL/GenBank/DDBJ databases">
        <title>Isolation and Genomic Characterization of a Novel Halophilic Metal-Reducing Deltaproteobacterium from the Deep Subsurface.</title>
        <authorList>
            <person name="Badalamenti J.P."/>
            <person name="Summers Z.M."/>
            <person name="Gralnick J.A."/>
            <person name="Bond D.R."/>
        </authorList>
    </citation>
    <scope>NUCLEOTIDE SEQUENCE [LARGE SCALE GENOMIC DNA]</scope>
    <source>
        <strain evidence="3 4">WTL</strain>
    </source>
</reference>
<sequence length="194" mass="21921">MRVLVEMGNRLLGEALCCLINNRFDGYSAEIRGQWPVQPVIDFVILDCKTCRDELFSEYKDAKFILIDNGLEENNLSCLLLTKPVDGVISPDMASDLLPKALLAIARGEGWIDHERMKSLLGHSRRGSNVPELARLSEADRGIVEMIVLGRRNREIAEALCLSEQTIKTHVSRIYRTLNVSGRTHLVFLVMKNR</sequence>
<organism evidence="3 4">
    <name type="scientific">Desulfuromonas soudanensis</name>
    <dbReference type="NCBI Taxonomy" id="1603606"/>
    <lineage>
        <taxon>Bacteria</taxon>
        <taxon>Pseudomonadati</taxon>
        <taxon>Thermodesulfobacteriota</taxon>
        <taxon>Desulfuromonadia</taxon>
        <taxon>Desulfuromonadales</taxon>
        <taxon>Desulfuromonadaceae</taxon>
        <taxon>Desulfuromonas</taxon>
    </lineage>
</organism>
<dbReference type="PRINTS" id="PR00038">
    <property type="entry name" value="HTHLUXR"/>
</dbReference>
<keyword evidence="1" id="KW-0238">DNA-binding</keyword>
<dbReference type="InterPro" id="IPR039420">
    <property type="entry name" value="WalR-like"/>
</dbReference>
<evidence type="ECO:0000256" key="1">
    <source>
        <dbReference type="ARBA" id="ARBA00023125"/>
    </source>
</evidence>
<dbReference type="SUPFAM" id="SSF46894">
    <property type="entry name" value="C-terminal effector domain of the bipartite response regulators"/>
    <property type="match status" value="1"/>
</dbReference>
<gene>
    <name evidence="3" type="ORF">DSOUD_1657</name>
</gene>
<dbReference type="OrthoDB" id="5397235at2"/>
<dbReference type="AlphaFoldDB" id="A0A0M4D693"/>